<dbReference type="AlphaFoldDB" id="K6UNM6"/>
<name>K6UNM6_9MICO</name>
<dbReference type="PANTHER" id="PTHR23308">
    <property type="entry name" value="NUCLEAR INHIBITOR OF PROTEIN PHOSPHATASE-1"/>
    <property type="match status" value="1"/>
</dbReference>
<dbReference type="InterPro" id="IPR000253">
    <property type="entry name" value="FHA_dom"/>
</dbReference>
<dbReference type="STRING" id="100225.SAMN05421595_2957"/>
<dbReference type="EMBL" id="BAGZ01000018">
    <property type="protein sequence ID" value="GAB79096.1"/>
    <property type="molecule type" value="Genomic_DNA"/>
</dbReference>
<proteinExistence type="predicted"/>
<dbReference type="Gene3D" id="2.60.200.20">
    <property type="match status" value="1"/>
</dbReference>
<protein>
    <recommendedName>
        <fullName evidence="3">FHA domain-containing protein</fullName>
    </recommendedName>
</protein>
<keyword evidence="2" id="KW-1133">Transmembrane helix</keyword>
<evidence type="ECO:0000259" key="3">
    <source>
        <dbReference type="PROSITE" id="PS50006"/>
    </source>
</evidence>
<accession>K6UNM6</accession>
<evidence type="ECO:0000313" key="4">
    <source>
        <dbReference type="EMBL" id="GAB79096.1"/>
    </source>
</evidence>
<evidence type="ECO:0000313" key="5">
    <source>
        <dbReference type="Proteomes" id="UP000008495"/>
    </source>
</evidence>
<dbReference type="RefSeq" id="WP_006503853.1">
    <property type="nucleotide sequence ID" value="NZ_BAGZ01000018.1"/>
</dbReference>
<reference evidence="4 5" key="1">
    <citation type="submission" date="2012-08" db="EMBL/GenBank/DDBJ databases">
        <title>Whole genome shotgun sequence of Austwickia chelonae NBRC 105200.</title>
        <authorList>
            <person name="Yoshida I."/>
            <person name="Hosoyama A."/>
            <person name="Tsuchikane K."/>
            <person name="Katsumata H."/>
            <person name="Ando Y."/>
            <person name="Ohji S."/>
            <person name="Hamada M."/>
            <person name="Tamura T."/>
            <person name="Yamazoe A."/>
            <person name="Yamazaki S."/>
            <person name="Fujita N."/>
        </authorList>
    </citation>
    <scope>NUCLEOTIDE SEQUENCE [LARGE SCALE GENOMIC DNA]</scope>
    <source>
        <strain evidence="4 5">NBRC 105200</strain>
    </source>
</reference>
<sequence length="160" mass="17734">MSELTLTAVRLGLLILMWLFVFSIVGVIRSDLYGTRIVKKAADGRAKVRPTSNVPSSRAERRGRGLRSLVIVEGPLRGTTVPLRSSGVLLGRNPECTLVLDDDFSSGRHARIFEEAGHWYLEDLNSTNGTFVSGQRISQPIEMRDGSQLRIGTTVLELRR</sequence>
<dbReference type="InterPro" id="IPR008984">
    <property type="entry name" value="SMAD_FHA_dom_sf"/>
</dbReference>
<keyword evidence="5" id="KW-1185">Reference proteome</keyword>
<dbReference type="Proteomes" id="UP000008495">
    <property type="component" value="Unassembled WGS sequence"/>
</dbReference>
<dbReference type="PROSITE" id="PS50006">
    <property type="entry name" value="FHA_DOMAIN"/>
    <property type="match status" value="1"/>
</dbReference>
<keyword evidence="2" id="KW-0472">Membrane</keyword>
<dbReference type="SUPFAM" id="SSF49879">
    <property type="entry name" value="SMAD/FHA domain"/>
    <property type="match status" value="1"/>
</dbReference>
<dbReference type="eggNOG" id="COG1716">
    <property type="taxonomic scope" value="Bacteria"/>
</dbReference>
<dbReference type="OrthoDB" id="277520at2"/>
<evidence type="ECO:0000256" key="1">
    <source>
        <dbReference type="ARBA" id="ARBA00022553"/>
    </source>
</evidence>
<organism evidence="4 5">
    <name type="scientific">Austwickia chelonae NBRC 105200</name>
    <dbReference type="NCBI Taxonomy" id="1184607"/>
    <lineage>
        <taxon>Bacteria</taxon>
        <taxon>Bacillati</taxon>
        <taxon>Actinomycetota</taxon>
        <taxon>Actinomycetes</taxon>
        <taxon>Micrococcales</taxon>
        <taxon>Dermatophilaceae</taxon>
        <taxon>Austwickia</taxon>
    </lineage>
</organism>
<dbReference type="SMART" id="SM00240">
    <property type="entry name" value="FHA"/>
    <property type="match status" value="1"/>
</dbReference>
<dbReference type="Pfam" id="PF00498">
    <property type="entry name" value="FHA"/>
    <property type="match status" value="1"/>
</dbReference>
<comment type="caution">
    <text evidence="4">The sequence shown here is derived from an EMBL/GenBank/DDBJ whole genome shotgun (WGS) entry which is preliminary data.</text>
</comment>
<gene>
    <name evidence="4" type="ORF">AUCHE_18_00970</name>
</gene>
<feature type="domain" description="FHA" evidence="3">
    <location>
        <begin position="88"/>
        <end position="137"/>
    </location>
</feature>
<keyword evidence="1" id="KW-0597">Phosphoprotein</keyword>
<feature type="transmembrane region" description="Helical" evidence="2">
    <location>
        <begin position="6"/>
        <end position="28"/>
    </location>
</feature>
<dbReference type="InterPro" id="IPR050923">
    <property type="entry name" value="Cell_Proc_Reg/RNA_Proc"/>
</dbReference>
<evidence type="ECO:0000256" key="2">
    <source>
        <dbReference type="SAM" id="Phobius"/>
    </source>
</evidence>
<keyword evidence="2" id="KW-0812">Transmembrane</keyword>